<dbReference type="InterPro" id="IPR016176">
    <property type="entry name" value="Cbl-dep_enz_cat"/>
</dbReference>
<comment type="cofactor">
    <cofactor evidence="1">
        <name>adenosylcob(III)alamin</name>
        <dbReference type="ChEBI" id="CHEBI:18408"/>
    </cofactor>
</comment>
<dbReference type="SUPFAM" id="SSF51703">
    <property type="entry name" value="Cobalamin (vitamin B12)-dependent enzymes"/>
    <property type="match status" value="1"/>
</dbReference>
<evidence type="ECO:0000256" key="2">
    <source>
        <dbReference type="ARBA" id="ARBA00022628"/>
    </source>
</evidence>
<keyword evidence="3" id="KW-0413">Isomerase</keyword>
<dbReference type="RefSeq" id="WP_207566597.1">
    <property type="nucleotide sequence ID" value="NZ_CP071446.1"/>
</dbReference>
<feature type="domain" description="B12-binding" evidence="5">
    <location>
        <begin position="1"/>
        <end position="130"/>
    </location>
</feature>
<dbReference type="CDD" id="cd02065">
    <property type="entry name" value="B12-binding_like"/>
    <property type="match status" value="1"/>
</dbReference>
<dbReference type="Pfam" id="PF06368">
    <property type="entry name" value="Met_asp_mut_E"/>
    <property type="match status" value="1"/>
</dbReference>
<name>A0ABX7S951_9BACT</name>
<accession>A0ABX7S951</accession>
<dbReference type="InterPro" id="IPR006396">
    <property type="entry name" value="Glu_mut_E"/>
</dbReference>
<evidence type="ECO:0000256" key="3">
    <source>
        <dbReference type="ARBA" id="ARBA00023235"/>
    </source>
</evidence>
<evidence type="ECO:0000259" key="5">
    <source>
        <dbReference type="PROSITE" id="PS51332"/>
    </source>
</evidence>
<keyword evidence="7" id="KW-1185">Reference proteome</keyword>
<evidence type="ECO:0000256" key="4">
    <source>
        <dbReference type="ARBA" id="ARBA00023285"/>
    </source>
</evidence>
<dbReference type="InterPro" id="IPR006158">
    <property type="entry name" value="Cobalamin-bd"/>
</dbReference>
<dbReference type="Gene3D" id="3.20.20.240">
    <property type="entry name" value="Methylmalonyl-CoA mutase"/>
    <property type="match status" value="1"/>
</dbReference>
<evidence type="ECO:0000256" key="1">
    <source>
        <dbReference type="ARBA" id="ARBA00001922"/>
    </source>
</evidence>
<gene>
    <name evidence="6" type="ORF">JYK00_09170</name>
</gene>
<keyword evidence="2" id="KW-0846">Cobalamin</keyword>
<dbReference type="InterPro" id="IPR036724">
    <property type="entry name" value="Cobalamin-bd_sf"/>
</dbReference>
<dbReference type="SUPFAM" id="SSF52242">
    <property type="entry name" value="Cobalamin (vitamin B12)-binding domain"/>
    <property type="match status" value="1"/>
</dbReference>
<reference evidence="6 7" key="1">
    <citation type="submission" date="2021-03" db="EMBL/GenBank/DDBJ databases">
        <title>Thermosipho ferrireducens sp.nov., an anaerobic thermophilic iron-reducing bacterium isolated from a deep-sea hydrothermal sulfide deposits.</title>
        <authorList>
            <person name="Zeng X."/>
            <person name="Chen Y."/>
            <person name="Shao Z."/>
        </authorList>
    </citation>
    <scope>NUCLEOTIDE SEQUENCE [LARGE SCALE GENOMIC DNA]</scope>
    <source>
        <strain evidence="6 7">JL129W03</strain>
    </source>
</reference>
<evidence type="ECO:0000313" key="6">
    <source>
        <dbReference type="EMBL" id="QTA37876.1"/>
    </source>
</evidence>
<dbReference type="EMBL" id="CP071446">
    <property type="protein sequence ID" value="QTA37876.1"/>
    <property type="molecule type" value="Genomic_DNA"/>
</dbReference>
<dbReference type="PROSITE" id="PS51332">
    <property type="entry name" value="B12_BINDING"/>
    <property type="match status" value="1"/>
</dbReference>
<dbReference type="Proteomes" id="UP000671862">
    <property type="component" value="Chromosome"/>
</dbReference>
<sequence>MKKILGAAIGSCVHIAGLLNFLKMAENEGYKTEYLGGAVELDKFVGAVIEFDPDIVAISYRLDPEALYQLLADLEKKLKAQKLLNKIYVFGGTVETGNIARKFSFISKVFDGREEFDEVVMWLRNVVKGKNKANEILPQTLVERIKYKSPYPLIRHHIGLSTIEETEKHIKILAESRLLDIISLAPDQNCQQYFFEPDKMDKKQDGAGGVPLRTREDFERMYQATRRGNFPLMRCYSGTKNLLEFSRLLKETINNAWAAVPLTWYSELDRRSDRELLEAIKENQEAIKWNAANGVPVEVNEAHQWSLRYAHDAMEVAVAYLAAYNAKKLGVKHYVAQYMLSTPPGLSPKYDLAKQIAKKQLIESLHDENFISFTMIRTGLLSFPAEEFRAMGQLTSTMFYGMWLKPHIIHVVSYSEAIKRATSKEIIESVKMVKQVIKNTMAGLPDISFDKDLRERIEVLKEEAMLIIEAIKDSGKEYKDPLIEPVVIYNAIKSGILDAPGLKGLSVARGRFETRIINGASFAVDENGKILKENERLKLIKRG</sequence>
<keyword evidence="4" id="KW-0170">Cobalt</keyword>
<evidence type="ECO:0000313" key="7">
    <source>
        <dbReference type="Proteomes" id="UP000671862"/>
    </source>
</evidence>
<protein>
    <submittedName>
        <fullName evidence="6">Cobalamin-dependent protein</fullName>
    </submittedName>
</protein>
<organism evidence="6 7">
    <name type="scientific">Thermosipho ferrireducens</name>
    <dbReference type="NCBI Taxonomy" id="2571116"/>
    <lineage>
        <taxon>Bacteria</taxon>
        <taxon>Thermotogati</taxon>
        <taxon>Thermotogota</taxon>
        <taxon>Thermotogae</taxon>
        <taxon>Thermotogales</taxon>
        <taxon>Fervidobacteriaceae</taxon>
        <taxon>Thermosipho</taxon>
    </lineage>
</organism>
<proteinExistence type="predicted"/>
<dbReference type="Pfam" id="PF02310">
    <property type="entry name" value="B12-binding"/>
    <property type="match status" value="1"/>
</dbReference>